<dbReference type="InterPro" id="IPR045336">
    <property type="entry name" value="MmgE_PrpD_N"/>
</dbReference>
<protein>
    <submittedName>
        <fullName evidence="6">Bifunctional 2-methylcitrate dehydratase/aconitate hydratase</fullName>
        <ecNumber evidence="6">4.2.1.3</ecNumber>
        <ecNumber evidence="6">4.2.1.79</ecNumber>
    </submittedName>
</protein>
<dbReference type="SUPFAM" id="SSF103378">
    <property type="entry name" value="2-methylcitrate dehydratase PrpD"/>
    <property type="match status" value="1"/>
</dbReference>
<reference evidence="7" key="1">
    <citation type="journal article" date="2019" name="Int. J. Syst. Evol. Microbiol.">
        <title>The Global Catalogue of Microorganisms (GCM) 10K type strain sequencing project: providing services to taxonomists for standard genome sequencing and annotation.</title>
        <authorList>
            <consortium name="The Broad Institute Genomics Platform"/>
            <consortium name="The Broad Institute Genome Sequencing Center for Infectious Disease"/>
            <person name="Wu L."/>
            <person name="Ma J."/>
        </authorList>
    </citation>
    <scope>NUCLEOTIDE SEQUENCE [LARGE SCALE GENOMIC DNA]</scope>
    <source>
        <strain evidence="7">KCTC 13128</strain>
    </source>
</reference>
<dbReference type="PANTHER" id="PTHR16943">
    <property type="entry name" value="2-METHYLCITRATE DEHYDRATASE-RELATED"/>
    <property type="match status" value="1"/>
</dbReference>
<sequence>MKLMDQQVDAVIEQIADYALQTDVGDEESMEVAAEVLMDSLGCAMLSLQYPACTKLLGPVVPGQPSEGSYVPGTDYYLDPVQAAFNLGTLIRWLDYNDCWLAREWGHPSDNLGGILSVADYLSRKYKREGKNPLTVKDVLQAAIKAHEIQGVLALDNSLNREGLDHVLFVKVATTAVAAAMLGGTKEQVVNAVSNAWIDNGSLRTYRHYPNAGSRKSWAAGDATSRGVWLAFLSLKGEMGYPTALSAPQWGFEDVVMDGKSLTLARDLDDYVMKHILFKISFPAEYHAQTAAECAFELHQEVADKWDEIDEITIDTHESAVRIIDKQGPLKNPADRDHSLQYITAIGLIYGNIIADHYEDEIAENPLVDELRNKMVVRENLQYSQDYLDPAKRSIANAVQVKFKDGSTTQKVEREYPVGHRFRREEGRPLLYKKFEDNVAKQFNEEATAGLAELFQEKEELYQLDVDVFVDQWRK</sequence>
<name>A0ABV7CXC5_9BACI</name>
<dbReference type="Proteomes" id="UP001595279">
    <property type="component" value="Unassembled WGS sequence"/>
</dbReference>
<evidence type="ECO:0000313" key="7">
    <source>
        <dbReference type="Proteomes" id="UP001595279"/>
    </source>
</evidence>
<dbReference type="Pfam" id="PF03972">
    <property type="entry name" value="MmgE_PrpD_N"/>
    <property type="match status" value="1"/>
</dbReference>
<evidence type="ECO:0000259" key="4">
    <source>
        <dbReference type="Pfam" id="PF03972"/>
    </source>
</evidence>
<dbReference type="InterPro" id="IPR005656">
    <property type="entry name" value="MmgE_PrpD"/>
</dbReference>
<keyword evidence="2" id="KW-0816">Tricarboxylic acid cycle</keyword>
<gene>
    <name evidence="6" type="ORF">ACFOGI_10915</name>
</gene>
<evidence type="ECO:0000256" key="1">
    <source>
        <dbReference type="ARBA" id="ARBA00006174"/>
    </source>
</evidence>
<proteinExistence type="inferred from homology"/>
<evidence type="ECO:0000256" key="3">
    <source>
        <dbReference type="ARBA" id="ARBA00023239"/>
    </source>
</evidence>
<keyword evidence="3 6" id="KW-0456">Lyase</keyword>
<organism evidence="6 7">
    <name type="scientific">Virgibacillus xinjiangensis</name>
    <dbReference type="NCBI Taxonomy" id="393090"/>
    <lineage>
        <taxon>Bacteria</taxon>
        <taxon>Bacillati</taxon>
        <taxon>Bacillota</taxon>
        <taxon>Bacilli</taxon>
        <taxon>Bacillales</taxon>
        <taxon>Bacillaceae</taxon>
        <taxon>Virgibacillus</taxon>
    </lineage>
</organism>
<dbReference type="GO" id="GO:0003994">
    <property type="term" value="F:aconitate hydratase activity"/>
    <property type="evidence" value="ECO:0007669"/>
    <property type="project" value="UniProtKB-EC"/>
</dbReference>
<accession>A0ABV7CXC5</accession>
<dbReference type="Pfam" id="PF19305">
    <property type="entry name" value="MmgE_PrpD_C"/>
    <property type="match status" value="1"/>
</dbReference>
<feature type="domain" description="MmgE/PrpD N-terminal" evidence="4">
    <location>
        <begin position="13"/>
        <end position="263"/>
    </location>
</feature>
<evidence type="ECO:0000259" key="5">
    <source>
        <dbReference type="Pfam" id="PF19305"/>
    </source>
</evidence>
<keyword evidence="7" id="KW-1185">Reference proteome</keyword>
<dbReference type="InterPro" id="IPR045337">
    <property type="entry name" value="MmgE_PrpD_C"/>
</dbReference>
<evidence type="ECO:0000313" key="6">
    <source>
        <dbReference type="EMBL" id="MFC3040758.1"/>
    </source>
</evidence>
<dbReference type="InterPro" id="IPR012705">
    <property type="entry name" value="2Me_IsoCit_deHydtase_PrpD"/>
</dbReference>
<dbReference type="Gene3D" id="1.10.4100.10">
    <property type="entry name" value="2-methylcitrate dehydratase PrpD"/>
    <property type="match status" value="1"/>
</dbReference>
<comment type="similarity">
    <text evidence="1">Belongs to the PrpD family.</text>
</comment>
<dbReference type="EC" id="4.2.1.79" evidence="6"/>
<dbReference type="EC" id="4.2.1.3" evidence="6"/>
<dbReference type="Gene3D" id="3.30.1330.120">
    <property type="entry name" value="2-methylcitrate dehydratase PrpD"/>
    <property type="match status" value="1"/>
</dbReference>
<dbReference type="InterPro" id="IPR036148">
    <property type="entry name" value="MmgE/PrpD_sf"/>
</dbReference>
<dbReference type="NCBIfam" id="TIGR02330">
    <property type="entry name" value="prpD"/>
    <property type="match status" value="1"/>
</dbReference>
<evidence type="ECO:0000256" key="2">
    <source>
        <dbReference type="ARBA" id="ARBA00022532"/>
    </source>
</evidence>
<dbReference type="EMBL" id="JBHRSA010000042">
    <property type="protein sequence ID" value="MFC3040758.1"/>
    <property type="molecule type" value="Genomic_DNA"/>
</dbReference>
<dbReference type="PANTHER" id="PTHR16943:SF8">
    <property type="entry name" value="2-METHYLCITRATE DEHYDRATASE"/>
    <property type="match status" value="1"/>
</dbReference>
<dbReference type="GO" id="GO:0047547">
    <property type="term" value="F:2-methylcitrate dehydratase activity"/>
    <property type="evidence" value="ECO:0007669"/>
    <property type="project" value="UniProtKB-EC"/>
</dbReference>
<feature type="domain" description="MmgE/PrpD C-terminal" evidence="5">
    <location>
        <begin position="282"/>
        <end position="448"/>
    </location>
</feature>
<dbReference type="InterPro" id="IPR042188">
    <property type="entry name" value="MmgE/PrpD_sf_2"/>
</dbReference>
<dbReference type="NCBIfam" id="NF006943">
    <property type="entry name" value="PRK09425.1"/>
    <property type="match status" value="1"/>
</dbReference>
<dbReference type="RefSeq" id="WP_390272301.1">
    <property type="nucleotide sequence ID" value="NZ_JBHRSA010000042.1"/>
</dbReference>
<dbReference type="InterPro" id="IPR042183">
    <property type="entry name" value="MmgE/PrpD_sf_1"/>
</dbReference>
<comment type="caution">
    <text evidence="6">The sequence shown here is derived from an EMBL/GenBank/DDBJ whole genome shotgun (WGS) entry which is preliminary data.</text>
</comment>